<evidence type="ECO:0000256" key="5">
    <source>
        <dbReference type="PROSITE-ProRule" id="PRU10141"/>
    </source>
</evidence>
<dbReference type="PROSITE" id="PS00108">
    <property type="entry name" value="PROTEIN_KINASE_ST"/>
    <property type="match status" value="1"/>
</dbReference>
<dbReference type="GO" id="GO:0005524">
    <property type="term" value="F:ATP binding"/>
    <property type="evidence" value="ECO:0007669"/>
    <property type="project" value="UniProtKB-UniRule"/>
</dbReference>
<sequence>MEWTRGDVLGRGSSATVSTATSTSGDIFAVKSVEFSQSESLQMEQHFLSMLHSPYVVSYKGCDITRENNKRVYNVFIEHMSRGSVMDLVHSRNGEGLTNFEVAKYTRDMVLGLVYLHSSGVVHCDIKGHNVLVNESGAKIGDLGCAKWADDQSSPIRGTPMFMAPEVARGDEQGFPADIWALGCTMIEMITGGSPWQNVSDPVSILYRIAFSGHAPEIPDGISGQARDFISKCLIRDPRQRWTANDLLNHPYIQQFDENSNTTTTCEKIITSSPTKRQIKEFQDTRPSKCSRFKASSYSMIQNRRCQVKNLQFAGNLNPHYCILQNSLSK</sequence>
<dbReference type="STRING" id="35608.A0A2U1PUM0"/>
<accession>A0A2U1PUM0</accession>
<dbReference type="Gene3D" id="1.10.510.10">
    <property type="entry name" value="Transferase(Phosphotransferase) domain 1"/>
    <property type="match status" value="1"/>
</dbReference>
<dbReference type="PANTHER" id="PTHR48011">
    <property type="entry name" value="CCR4-NOT TRANSCRIPTIONAL COMPLEX SUBUNIT CAF120-RELATED"/>
    <property type="match status" value="1"/>
</dbReference>
<dbReference type="EMBL" id="PKPP01000721">
    <property type="protein sequence ID" value="PWA89417.1"/>
    <property type="molecule type" value="Genomic_DNA"/>
</dbReference>
<dbReference type="InterPro" id="IPR011009">
    <property type="entry name" value="Kinase-like_dom_sf"/>
</dbReference>
<organism evidence="8 9">
    <name type="scientific">Artemisia annua</name>
    <name type="common">Sweet wormwood</name>
    <dbReference type="NCBI Taxonomy" id="35608"/>
    <lineage>
        <taxon>Eukaryota</taxon>
        <taxon>Viridiplantae</taxon>
        <taxon>Streptophyta</taxon>
        <taxon>Embryophyta</taxon>
        <taxon>Tracheophyta</taxon>
        <taxon>Spermatophyta</taxon>
        <taxon>Magnoliopsida</taxon>
        <taxon>eudicotyledons</taxon>
        <taxon>Gunneridae</taxon>
        <taxon>Pentapetalae</taxon>
        <taxon>asterids</taxon>
        <taxon>campanulids</taxon>
        <taxon>Asterales</taxon>
        <taxon>Asteraceae</taxon>
        <taxon>Asteroideae</taxon>
        <taxon>Anthemideae</taxon>
        <taxon>Artemisiinae</taxon>
        <taxon>Artemisia</taxon>
    </lineage>
</organism>
<dbReference type="Pfam" id="PF00069">
    <property type="entry name" value="Pkinase"/>
    <property type="match status" value="1"/>
</dbReference>
<protein>
    <submittedName>
        <fullName evidence="8">Serine/threonine/dual specificity protein kinase, catalytic domain-containing protein</fullName>
    </submittedName>
</protein>
<dbReference type="AlphaFoldDB" id="A0A2U1PUM0"/>
<dbReference type="PROSITE" id="PS50011">
    <property type="entry name" value="PROTEIN_KINASE_DOM"/>
    <property type="match status" value="1"/>
</dbReference>
<dbReference type="InterPro" id="IPR000719">
    <property type="entry name" value="Prot_kinase_dom"/>
</dbReference>
<dbReference type="OrthoDB" id="275301at2759"/>
<keyword evidence="2 5" id="KW-0547">Nucleotide-binding</keyword>
<reference evidence="8 9" key="1">
    <citation type="journal article" date="2018" name="Mol. Plant">
        <title>The genome of Artemisia annua provides insight into the evolution of Asteraceae family and artemisinin biosynthesis.</title>
        <authorList>
            <person name="Shen Q."/>
            <person name="Zhang L."/>
            <person name="Liao Z."/>
            <person name="Wang S."/>
            <person name="Yan T."/>
            <person name="Shi P."/>
            <person name="Liu M."/>
            <person name="Fu X."/>
            <person name="Pan Q."/>
            <person name="Wang Y."/>
            <person name="Lv Z."/>
            <person name="Lu X."/>
            <person name="Zhang F."/>
            <person name="Jiang W."/>
            <person name="Ma Y."/>
            <person name="Chen M."/>
            <person name="Hao X."/>
            <person name="Li L."/>
            <person name="Tang Y."/>
            <person name="Lv G."/>
            <person name="Zhou Y."/>
            <person name="Sun X."/>
            <person name="Brodelius P.E."/>
            <person name="Rose J.K.C."/>
            <person name="Tang K."/>
        </authorList>
    </citation>
    <scope>NUCLEOTIDE SEQUENCE [LARGE SCALE GENOMIC DNA]</scope>
    <source>
        <strain evidence="9">cv. Huhao1</strain>
        <tissue evidence="8">Leaf</tissue>
    </source>
</reference>
<dbReference type="SMART" id="SM00220">
    <property type="entry name" value="S_TKc"/>
    <property type="match status" value="1"/>
</dbReference>
<comment type="caution">
    <text evidence="8">The sequence shown here is derived from an EMBL/GenBank/DDBJ whole genome shotgun (WGS) entry which is preliminary data.</text>
</comment>
<evidence type="ECO:0000256" key="3">
    <source>
        <dbReference type="ARBA" id="ARBA00022777"/>
    </source>
</evidence>
<keyword evidence="9" id="KW-1185">Reference proteome</keyword>
<evidence type="ECO:0000313" key="8">
    <source>
        <dbReference type="EMBL" id="PWA89417.1"/>
    </source>
</evidence>
<evidence type="ECO:0000256" key="6">
    <source>
        <dbReference type="RuleBase" id="RU000304"/>
    </source>
</evidence>
<dbReference type="GO" id="GO:0004674">
    <property type="term" value="F:protein serine/threonine kinase activity"/>
    <property type="evidence" value="ECO:0007669"/>
    <property type="project" value="UniProtKB-KW"/>
</dbReference>
<name>A0A2U1PUM0_ARTAN</name>
<keyword evidence="3 8" id="KW-0418">Kinase</keyword>
<evidence type="ECO:0000259" key="7">
    <source>
        <dbReference type="PROSITE" id="PS50011"/>
    </source>
</evidence>
<dbReference type="InterPro" id="IPR052751">
    <property type="entry name" value="Plant_MAPKKK"/>
</dbReference>
<evidence type="ECO:0000256" key="2">
    <source>
        <dbReference type="ARBA" id="ARBA00022741"/>
    </source>
</evidence>
<comment type="similarity">
    <text evidence="6">Belongs to the protein kinase superfamily.</text>
</comment>
<dbReference type="InterPro" id="IPR017441">
    <property type="entry name" value="Protein_kinase_ATP_BS"/>
</dbReference>
<keyword evidence="4 5" id="KW-0067">ATP-binding</keyword>
<dbReference type="CDD" id="cd06606">
    <property type="entry name" value="STKc_MAPKKK"/>
    <property type="match status" value="1"/>
</dbReference>
<gene>
    <name evidence="8" type="ORF">CTI12_AA107280</name>
</gene>
<dbReference type="Proteomes" id="UP000245207">
    <property type="component" value="Unassembled WGS sequence"/>
</dbReference>
<feature type="domain" description="Protein kinase" evidence="7">
    <location>
        <begin position="3"/>
        <end position="253"/>
    </location>
</feature>
<dbReference type="GO" id="GO:0007165">
    <property type="term" value="P:signal transduction"/>
    <property type="evidence" value="ECO:0007669"/>
    <property type="project" value="TreeGrafter"/>
</dbReference>
<evidence type="ECO:0000313" key="9">
    <source>
        <dbReference type="Proteomes" id="UP000245207"/>
    </source>
</evidence>
<evidence type="ECO:0000256" key="1">
    <source>
        <dbReference type="ARBA" id="ARBA00022679"/>
    </source>
</evidence>
<dbReference type="SUPFAM" id="SSF56112">
    <property type="entry name" value="Protein kinase-like (PK-like)"/>
    <property type="match status" value="1"/>
</dbReference>
<dbReference type="Gene3D" id="3.30.200.20">
    <property type="entry name" value="Phosphorylase Kinase, domain 1"/>
    <property type="match status" value="1"/>
</dbReference>
<proteinExistence type="inferred from homology"/>
<dbReference type="InterPro" id="IPR008271">
    <property type="entry name" value="Ser/Thr_kinase_AS"/>
</dbReference>
<evidence type="ECO:0000256" key="4">
    <source>
        <dbReference type="ARBA" id="ARBA00022840"/>
    </source>
</evidence>
<keyword evidence="6" id="KW-0723">Serine/threonine-protein kinase</keyword>
<feature type="binding site" evidence="5">
    <location>
        <position position="31"/>
    </location>
    <ligand>
        <name>ATP</name>
        <dbReference type="ChEBI" id="CHEBI:30616"/>
    </ligand>
</feature>
<dbReference type="PROSITE" id="PS00107">
    <property type="entry name" value="PROTEIN_KINASE_ATP"/>
    <property type="match status" value="1"/>
</dbReference>
<dbReference type="PANTHER" id="PTHR48011:SF4">
    <property type="entry name" value="MITOGEN-ACTIVATED PROTEIN KINASE KINASE KINASE 19"/>
    <property type="match status" value="1"/>
</dbReference>
<keyword evidence="1" id="KW-0808">Transferase</keyword>